<dbReference type="SUPFAM" id="SSF53850">
    <property type="entry name" value="Periplasmic binding protein-like II"/>
    <property type="match status" value="1"/>
</dbReference>
<dbReference type="PROSITE" id="PS51257">
    <property type="entry name" value="PROKAR_LIPOPROTEIN"/>
    <property type="match status" value="1"/>
</dbReference>
<dbReference type="GO" id="GO:1904680">
    <property type="term" value="F:peptide transmembrane transporter activity"/>
    <property type="evidence" value="ECO:0007669"/>
    <property type="project" value="TreeGrafter"/>
</dbReference>
<dbReference type="Pfam" id="PF00496">
    <property type="entry name" value="SBP_bac_5"/>
    <property type="match status" value="1"/>
</dbReference>
<dbReference type="RefSeq" id="WP_154442015.1">
    <property type="nucleotide sequence ID" value="NZ_VUNQ01000044.1"/>
</dbReference>
<dbReference type="InterPro" id="IPR000914">
    <property type="entry name" value="SBP_5_dom"/>
</dbReference>
<dbReference type="CDD" id="cd08504">
    <property type="entry name" value="PBP2_OppA"/>
    <property type="match status" value="1"/>
</dbReference>
<dbReference type="PIRSF" id="PIRSF002741">
    <property type="entry name" value="MppA"/>
    <property type="match status" value="1"/>
</dbReference>
<evidence type="ECO:0000313" key="7">
    <source>
        <dbReference type="EMBL" id="MSU02823.1"/>
    </source>
</evidence>
<dbReference type="PANTHER" id="PTHR30290">
    <property type="entry name" value="PERIPLASMIC BINDING COMPONENT OF ABC TRANSPORTER"/>
    <property type="match status" value="1"/>
</dbReference>
<dbReference type="Proteomes" id="UP000469523">
    <property type="component" value="Unassembled WGS sequence"/>
</dbReference>
<evidence type="ECO:0000256" key="3">
    <source>
        <dbReference type="ARBA" id="ARBA00022448"/>
    </source>
</evidence>
<organism evidence="7 8">
    <name type="scientific">Tissierella pigra</name>
    <dbReference type="NCBI Taxonomy" id="2607614"/>
    <lineage>
        <taxon>Bacteria</taxon>
        <taxon>Bacillati</taxon>
        <taxon>Bacillota</taxon>
        <taxon>Tissierellia</taxon>
        <taxon>Tissierellales</taxon>
        <taxon>Tissierellaceae</taxon>
        <taxon>Tissierella</taxon>
    </lineage>
</organism>
<dbReference type="GO" id="GO:0042597">
    <property type="term" value="C:periplasmic space"/>
    <property type="evidence" value="ECO:0007669"/>
    <property type="project" value="UniProtKB-ARBA"/>
</dbReference>
<evidence type="ECO:0000256" key="2">
    <source>
        <dbReference type="ARBA" id="ARBA00005695"/>
    </source>
</evidence>
<proteinExistence type="inferred from homology"/>
<gene>
    <name evidence="7" type="ORF">FYJ83_15275</name>
</gene>
<reference evidence="7 8" key="1">
    <citation type="submission" date="2019-09" db="EMBL/GenBank/DDBJ databases">
        <title>In-depth cultivation of the pig gut microbiome towards novel bacterial diversity and tailored functional studies.</title>
        <authorList>
            <person name="Wylensek D."/>
            <person name="Hitch T.C.A."/>
            <person name="Clavel T."/>
        </authorList>
    </citation>
    <scope>NUCLEOTIDE SEQUENCE [LARGE SCALE GENOMIC DNA]</scope>
    <source>
        <strain evidence="7 8">WCA3-693-APC-4?</strain>
    </source>
</reference>
<comment type="subcellular location">
    <subcellularLocation>
        <location evidence="1">Cell membrane</location>
        <topology evidence="1">Lipid-anchor</topology>
    </subcellularLocation>
</comment>
<sequence length="589" mass="67001">MKRYLALLLAIILIASVLAGCGGKEVAPETEIEVEEVDETKEEPAEKGPTVYRIAGSKTATLNPHIYETTAESDTMLFIFGNLLKLIYDEDIDSYKFIGDHAEGVPTKNEEGTVWTFKLKEGLKWEDGDPLNANDYEYSYKMLLDPKLKNMRGPQVFDADVVVVNAKKYWDGECAWEDVGIKALDDYTLEITIGFPVPEMDFYLGFTNGGASSPVQEKIYEAGMNEDRTETNYGTSMETTPSSGPYKFEEWIRDQNKIYVRNEYSPIAEIYTVDRIESRVVEDANTRVQLFENNDIDSVVLSGANYDKYSEDPRLVFSKTTGVWSMFVNMTSETKPFLRDVNFRKALFYGMDRKAIAEDIYKTAVPAPYVVSTAKIAAPSKGLAYRDTDIGKNILPENNGYDLELAKEYFDKAYESYGKKMELEIQYFDNSENMKRTAEFLEQEYENAFGSDRLDVVLRGVPWQNAYDNMENGNYDCGFGSWSGGEFNPWSSMEVYTQGFTSKIDQFGNDEFDKLFERTVRGDLIFKEGERLQALAEMEEMLLDAVPFVPMYEPQITSIFADRVHLITKGKYVPGIGFATLQSEYDPLD</sequence>
<dbReference type="InterPro" id="IPR039424">
    <property type="entry name" value="SBP_5"/>
</dbReference>
<dbReference type="AlphaFoldDB" id="A0A6N7XZE0"/>
<feature type="domain" description="Solute-binding protein family 5" evidence="6">
    <location>
        <begin position="98"/>
        <end position="498"/>
    </location>
</feature>
<comment type="similarity">
    <text evidence="2">Belongs to the bacterial solute-binding protein 5 family.</text>
</comment>
<feature type="chain" id="PRO_5039380079" evidence="5">
    <location>
        <begin position="20"/>
        <end position="589"/>
    </location>
</feature>
<accession>A0A6N7XZE0</accession>
<keyword evidence="4 5" id="KW-0732">Signal</keyword>
<evidence type="ECO:0000256" key="4">
    <source>
        <dbReference type="ARBA" id="ARBA00022729"/>
    </source>
</evidence>
<feature type="signal peptide" evidence="5">
    <location>
        <begin position="1"/>
        <end position="19"/>
    </location>
</feature>
<dbReference type="EMBL" id="VUNQ01000044">
    <property type="protein sequence ID" value="MSU02823.1"/>
    <property type="molecule type" value="Genomic_DNA"/>
</dbReference>
<dbReference type="PANTHER" id="PTHR30290:SF10">
    <property type="entry name" value="PERIPLASMIC OLIGOPEPTIDE-BINDING PROTEIN-RELATED"/>
    <property type="match status" value="1"/>
</dbReference>
<dbReference type="GO" id="GO:0015833">
    <property type="term" value="P:peptide transport"/>
    <property type="evidence" value="ECO:0007669"/>
    <property type="project" value="TreeGrafter"/>
</dbReference>
<evidence type="ECO:0000259" key="6">
    <source>
        <dbReference type="Pfam" id="PF00496"/>
    </source>
</evidence>
<dbReference type="Gene3D" id="3.40.190.10">
    <property type="entry name" value="Periplasmic binding protein-like II"/>
    <property type="match status" value="1"/>
</dbReference>
<dbReference type="InterPro" id="IPR023765">
    <property type="entry name" value="SBP_5_CS"/>
</dbReference>
<dbReference type="InterPro" id="IPR030678">
    <property type="entry name" value="Peptide/Ni-bd"/>
</dbReference>
<dbReference type="PROSITE" id="PS01040">
    <property type="entry name" value="SBP_BACTERIAL_5"/>
    <property type="match status" value="1"/>
</dbReference>
<name>A0A6N7XZE0_9FIRM</name>
<dbReference type="GO" id="GO:0043190">
    <property type="term" value="C:ATP-binding cassette (ABC) transporter complex"/>
    <property type="evidence" value="ECO:0007669"/>
    <property type="project" value="InterPro"/>
</dbReference>
<dbReference type="Gene3D" id="3.10.105.10">
    <property type="entry name" value="Dipeptide-binding Protein, Domain 3"/>
    <property type="match status" value="1"/>
</dbReference>
<keyword evidence="3" id="KW-0813">Transport</keyword>
<evidence type="ECO:0000313" key="8">
    <source>
        <dbReference type="Proteomes" id="UP000469523"/>
    </source>
</evidence>
<keyword evidence="8" id="KW-1185">Reference proteome</keyword>
<evidence type="ECO:0000256" key="5">
    <source>
        <dbReference type="SAM" id="SignalP"/>
    </source>
</evidence>
<protein>
    <submittedName>
        <fullName evidence="7">Peptide ABC transporter substrate-binding protein</fullName>
    </submittedName>
</protein>
<dbReference type="Gene3D" id="3.90.76.10">
    <property type="entry name" value="Dipeptide-binding Protein, Domain 1"/>
    <property type="match status" value="1"/>
</dbReference>
<evidence type="ECO:0000256" key="1">
    <source>
        <dbReference type="ARBA" id="ARBA00004193"/>
    </source>
</evidence>
<comment type="caution">
    <text evidence="7">The sequence shown here is derived from an EMBL/GenBank/DDBJ whole genome shotgun (WGS) entry which is preliminary data.</text>
</comment>